<dbReference type="Proteomes" id="UP000239757">
    <property type="component" value="Unassembled WGS sequence"/>
</dbReference>
<evidence type="ECO:0000313" key="2">
    <source>
        <dbReference type="EMBL" id="PPS04369.1"/>
    </source>
</evidence>
<name>A0A2P5XLZ9_GOSBA</name>
<gene>
    <name evidence="2" type="ORF">GOBAR_AA16293</name>
</gene>
<dbReference type="AlphaFoldDB" id="A0A2P5XLZ9"/>
<feature type="region of interest" description="Disordered" evidence="1">
    <location>
        <begin position="14"/>
        <end position="40"/>
    </location>
</feature>
<evidence type="ECO:0000256" key="1">
    <source>
        <dbReference type="SAM" id="MobiDB-lite"/>
    </source>
</evidence>
<evidence type="ECO:0000313" key="3">
    <source>
        <dbReference type="Proteomes" id="UP000239757"/>
    </source>
</evidence>
<dbReference type="EMBL" id="KZ664608">
    <property type="protein sequence ID" value="PPS04369.1"/>
    <property type="molecule type" value="Genomic_DNA"/>
</dbReference>
<feature type="compositionally biased region" description="Basic and acidic residues" evidence="1">
    <location>
        <begin position="23"/>
        <end position="32"/>
    </location>
</feature>
<protein>
    <submittedName>
        <fullName evidence="2">Uncharacterized protein</fullName>
    </submittedName>
</protein>
<proteinExistence type="predicted"/>
<reference evidence="2 3" key="1">
    <citation type="submission" date="2015-01" db="EMBL/GenBank/DDBJ databases">
        <title>Genome of allotetraploid Gossypium barbadense reveals genomic plasticity and fiber elongation in cotton evolution.</title>
        <authorList>
            <person name="Chen X."/>
            <person name="Liu X."/>
            <person name="Zhao B."/>
            <person name="Zheng H."/>
            <person name="Hu Y."/>
            <person name="Lu G."/>
            <person name="Yang C."/>
            <person name="Chen J."/>
            <person name="Shan C."/>
            <person name="Zhang L."/>
            <person name="Zhou Y."/>
            <person name="Wang L."/>
            <person name="Guo W."/>
            <person name="Bai Y."/>
            <person name="Ruan J."/>
            <person name="Shangguan X."/>
            <person name="Mao Y."/>
            <person name="Jiang J."/>
            <person name="Zhu Y."/>
            <person name="Lei J."/>
            <person name="Kang H."/>
            <person name="Chen S."/>
            <person name="He X."/>
            <person name="Wang R."/>
            <person name="Wang Y."/>
            <person name="Chen J."/>
            <person name="Wang L."/>
            <person name="Yu S."/>
            <person name="Wang B."/>
            <person name="Wei J."/>
            <person name="Song S."/>
            <person name="Lu X."/>
            <person name="Gao Z."/>
            <person name="Gu W."/>
            <person name="Deng X."/>
            <person name="Ma D."/>
            <person name="Wang S."/>
            <person name="Liang W."/>
            <person name="Fang L."/>
            <person name="Cai C."/>
            <person name="Zhu X."/>
            <person name="Zhou B."/>
            <person name="Zhang Y."/>
            <person name="Chen Z."/>
            <person name="Xu S."/>
            <person name="Zhu R."/>
            <person name="Wang S."/>
            <person name="Zhang T."/>
            <person name="Zhao G."/>
        </authorList>
    </citation>
    <scope>NUCLEOTIDE SEQUENCE [LARGE SCALE GENOMIC DNA]</scope>
    <source>
        <strain evidence="3">cv. Xinhai21</strain>
        <tissue evidence="2">Leaf</tissue>
    </source>
</reference>
<sequence>MVVGKERKLQIEELDEWQTQKSRTPDKLKPSQDKLNTSPNKLKVGDKVLLVAAGPRIATPEPNEEIPLTVLNIFPYGTVEVIHPKFGTFKEWTYVHERGPMYTDMGEANEARHDRTTRLCEPTHPKNTGVGQMPDAPKFKIRETHGQKLGHTGVSHGRTMSSSRGKKTAVLASKKRKGAASFSVSPRWSSSQLRVPDFGIALGLYTEEFIDDNELNTLHRHIHYSPSKCWRDLVPASGTYDPSSSKASALLPSLWYLHAILPHTLIARRESTGIVTTHNAYFLWSMVNGHVIDLAYFIPLAICHQTERHRRGVISIGPYVTRLAWHFGLLNTEAQSSSPTLNDQMPLQGISSMLSMRMIEK</sequence>
<organism evidence="2 3">
    <name type="scientific">Gossypium barbadense</name>
    <name type="common">Sea Island cotton</name>
    <name type="synonym">Hibiscus barbadensis</name>
    <dbReference type="NCBI Taxonomy" id="3634"/>
    <lineage>
        <taxon>Eukaryota</taxon>
        <taxon>Viridiplantae</taxon>
        <taxon>Streptophyta</taxon>
        <taxon>Embryophyta</taxon>
        <taxon>Tracheophyta</taxon>
        <taxon>Spermatophyta</taxon>
        <taxon>Magnoliopsida</taxon>
        <taxon>eudicotyledons</taxon>
        <taxon>Gunneridae</taxon>
        <taxon>Pentapetalae</taxon>
        <taxon>rosids</taxon>
        <taxon>malvids</taxon>
        <taxon>Malvales</taxon>
        <taxon>Malvaceae</taxon>
        <taxon>Malvoideae</taxon>
        <taxon>Gossypium</taxon>
    </lineage>
</organism>
<accession>A0A2P5XLZ9</accession>